<gene>
    <name evidence="2" type="ORF">ET471_17020</name>
</gene>
<dbReference type="EMBL" id="CP035493">
    <property type="protein sequence ID" value="QAY71521.1"/>
    <property type="molecule type" value="Genomic_DNA"/>
</dbReference>
<keyword evidence="3" id="KW-1185">Reference proteome</keyword>
<evidence type="ECO:0000313" key="2">
    <source>
        <dbReference type="EMBL" id="QAY71521.1"/>
    </source>
</evidence>
<proteinExistence type="predicted"/>
<evidence type="ECO:0000313" key="3">
    <source>
        <dbReference type="Proteomes" id="UP000292118"/>
    </source>
</evidence>
<name>A0A4V0YGK4_9MICO</name>
<dbReference type="KEGG" id="xya:ET471_17020"/>
<dbReference type="Gene3D" id="3.30.530.20">
    <property type="match status" value="1"/>
</dbReference>
<dbReference type="InterPro" id="IPR023393">
    <property type="entry name" value="START-like_dom_sf"/>
</dbReference>
<dbReference type="Proteomes" id="UP000292118">
    <property type="component" value="Chromosome"/>
</dbReference>
<organism evidence="2 3">
    <name type="scientific">Xylanimonas protaetiae</name>
    <dbReference type="NCBI Taxonomy" id="2509457"/>
    <lineage>
        <taxon>Bacteria</taxon>
        <taxon>Bacillati</taxon>
        <taxon>Actinomycetota</taxon>
        <taxon>Actinomycetes</taxon>
        <taxon>Micrococcales</taxon>
        <taxon>Promicromonosporaceae</taxon>
        <taxon>Xylanimonas</taxon>
    </lineage>
</organism>
<sequence length="192" mass="20682">MRDFRLVSRWHVDAPVDVVWDVLADPAFTWPRWWPALAAEEVVASGGRTADRWSRVRVRVRSPLGWSLRFGLVLKSSHEPVAGHAGRALLRASGDLVGTAAVVVAALPAPLPEDDDDGGATEVTLTWAVGIGRDDVVGRVLSLLPRWALVRAHAAVMRSGERGLRVWLERVSPTSAATSPPRPTSAGPPSGR</sequence>
<protein>
    <recommendedName>
        <fullName evidence="4">Polyketide cyclase</fullName>
    </recommendedName>
</protein>
<feature type="region of interest" description="Disordered" evidence="1">
    <location>
        <begin position="173"/>
        <end position="192"/>
    </location>
</feature>
<dbReference type="AlphaFoldDB" id="A0A4V0YGK4"/>
<reference evidence="2 3" key="1">
    <citation type="submission" date="2019-01" db="EMBL/GenBank/DDBJ databases">
        <title>Genome sequencing of strain FW10M-9.</title>
        <authorList>
            <person name="Heo J."/>
            <person name="Kim S.-J."/>
            <person name="Kim J.-S."/>
            <person name="Hong S.-B."/>
            <person name="Kwon S.-W."/>
        </authorList>
    </citation>
    <scope>NUCLEOTIDE SEQUENCE [LARGE SCALE GENOMIC DNA]</scope>
    <source>
        <strain evidence="2 3">FW10M-9</strain>
    </source>
</reference>
<evidence type="ECO:0000256" key="1">
    <source>
        <dbReference type="SAM" id="MobiDB-lite"/>
    </source>
</evidence>
<evidence type="ECO:0008006" key="4">
    <source>
        <dbReference type="Google" id="ProtNLM"/>
    </source>
</evidence>
<dbReference type="RefSeq" id="WP_129190288.1">
    <property type="nucleotide sequence ID" value="NZ_CP035493.1"/>
</dbReference>
<accession>A0A4V0YGK4</accession>
<dbReference type="SUPFAM" id="SSF55961">
    <property type="entry name" value="Bet v1-like"/>
    <property type="match status" value="1"/>
</dbReference>
<dbReference type="OrthoDB" id="5402478at2"/>